<feature type="region of interest" description="Disordered" evidence="7">
    <location>
        <begin position="308"/>
        <end position="381"/>
    </location>
</feature>
<evidence type="ECO:0000256" key="6">
    <source>
        <dbReference type="ARBA" id="ARBA00023242"/>
    </source>
</evidence>
<dbReference type="Proteomes" id="UP001150904">
    <property type="component" value="Unassembled WGS sequence"/>
</dbReference>
<name>A0A9W9J765_9EURO</name>
<keyword evidence="6" id="KW-0539">Nucleus</keyword>
<dbReference type="InterPro" id="IPR001138">
    <property type="entry name" value="Zn2Cys6_DnaBD"/>
</dbReference>
<dbReference type="SMART" id="SM00066">
    <property type="entry name" value="GAL4"/>
    <property type="match status" value="1"/>
</dbReference>
<feature type="domain" description="Zn(2)-C6 fungal-type" evidence="8">
    <location>
        <begin position="276"/>
        <end position="306"/>
    </location>
</feature>
<proteinExistence type="predicted"/>
<protein>
    <recommendedName>
        <fullName evidence="8">Zn(2)-C6 fungal-type domain-containing protein</fullName>
    </recommendedName>
</protein>
<organism evidence="9 10">
    <name type="scientific">Penicillium cinerascens</name>
    <dbReference type="NCBI Taxonomy" id="70096"/>
    <lineage>
        <taxon>Eukaryota</taxon>
        <taxon>Fungi</taxon>
        <taxon>Dikarya</taxon>
        <taxon>Ascomycota</taxon>
        <taxon>Pezizomycotina</taxon>
        <taxon>Eurotiomycetes</taxon>
        <taxon>Eurotiomycetidae</taxon>
        <taxon>Eurotiales</taxon>
        <taxon>Aspergillaceae</taxon>
        <taxon>Penicillium</taxon>
    </lineage>
</organism>
<evidence type="ECO:0000256" key="7">
    <source>
        <dbReference type="SAM" id="MobiDB-lite"/>
    </source>
</evidence>
<dbReference type="PROSITE" id="PS50048">
    <property type="entry name" value="ZN2_CY6_FUNGAL_2"/>
    <property type="match status" value="1"/>
</dbReference>
<evidence type="ECO:0000256" key="4">
    <source>
        <dbReference type="ARBA" id="ARBA00023125"/>
    </source>
</evidence>
<feature type="compositionally biased region" description="Basic and acidic residues" evidence="7">
    <location>
        <begin position="56"/>
        <end position="67"/>
    </location>
</feature>
<evidence type="ECO:0000256" key="2">
    <source>
        <dbReference type="ARBA" id="ARBA00022723"/>
    </source>
</evidence>
<evidence type="ECO:0000313" key="9">
    <source>
        <dbReference type="EMBL" id="KAJ5191600.1"/>
    </source>
</evidence>
<keyword evidence="5" id="KW-0804">Transcription</keyword>
<dbReference type="RefSeq" id="XP_058304540.1">
    <property type="nucleotide sequence ID" value="XM_058457641.1"/>
</dbReference>
<dbReference type="InterPro" id="IPR036864">
    <property type="entry name" value="Zn2-C6_fun-type_DNA-bd_sf"/>
</dbReference>
<evidence type="ECO:0000256" key="3">
    <source>
        <dbReference type="ARBA" id="ARBA00023015"/>
    </source>
</evidence>
<dbReference type="GO" id="GO:0003677">
    <property type="term" value="F:DNA binding"/>
    <property type="evidence" value="ECO:0007669"/>
    <property type="project" value="UniProtKB-KW"/>
</dbReference>
<dbReference type="GO" id="GO:0000981">
    <property type="term" value="F:DNA-binding transcription factor activity, RNA polymerase II-specific"/>
    <property type="evidence" value="ECO:0007669"/>
    <property type="project" value="InterPro"/>
</dbReference>
<reference evidence="9" key="1">
    <citation type="submission" date="2022-12" db="EMBL/GenBank/DDBJ databases">
        <authorList>
            <person name="Petersen C."/>
        </authorList>
    </citation>
    <scope>NUCLEOTIDE SEQUENCE</scope>
    <source>
        <strain evidence="9">IBT 15544</strain>
    </source>
</reference>
<dbReference type="PROSITE" id="PS00463">
    <property type="entry name" value="ZN2_CY6_FUNGAL_1"/>
    <property type="match status" value="1"/>
</dbReference>
<evidence type="ECO:0000313" key="10">
    <source>
        <dbReference type="Proteomes" id="UP001150904"/>
    </source>
</evidence>
<dbReference type="CDD" id="cd12148">
    <property type="entry name" value="fungal_TF_MHR"/>
    <property type="match status" value="1"/>
</dbReference>
<comment type="subcellular location">
    <subcellularLocation>
        <location evidence="1">Nucleus</location>
    </subcellularLocation>
</comment>
<dbReference type="OrthoDB" id="5426798at2759"/>
<dbReference type="PANTHER" id="PTHR47338:SF11">
    <property type="entry name" value="ZN(II)2CYS6 TRANSCRIPTION FACTOR (EUROFUNG)"/>
    <property type="match status" value="1"/>
</dbReference>
<dbReference type="InterPro" id="IPR050815">
    <property type="entry name" value="TF_fung"/>
</dbReference>
<dbReference type="CDD" id="cd00067">
    <property type="entry name" value="GAL4"/>
    <property type="match status" value="1"/>
</dbReference>
<evidence type="ECO:0000256" key="5">
    <source>
        <dbReference type="ARBA" id="ARBA00023163"/>
    </source>
</evidence>
<dbReference type="GO" id="GO:0006351">
    <property type="term" value="P:DNA-templated transcription"/>
    <property type="evidence" value="ECO:0007669"/>
    <property type="project" value="InterPro"/>
</dbReference>
<dbReference type="Pfam" id="PF00172">
    <property type="entry name" value="Zn_clus"/>
    <property type="match status" value="1"/>
</dbReference>
<reference evidence="9" key="2">
    <citation type="journal article" date="2023" name="IMA Fungus">
        <title>Comparative genomic study of the Penicillium genus elucidates a diverse pangenome and 15 lateral gene transfer events.</title>
        <authorList>
            <person name="Petersen C."/>
            <person name="Sorensen T."/>
            <person name="Nielsen M.R."/>
            <person name="Sondergaard T.E."/>
            <person name="Sorensen J.L."/>
            <person name="Fitzpatrick D.A."/>
            <person name="Frisvad J.C."/>
            <person name="Nielsen K.L."/>
        </authorList>
    </citation>
    <scope>NUCLEOTIDE SEQUENCE</scope>
    <source>
        <strain evidence="9">IBT 15544</strain>
    </source>
</reference>
<dbReference type="GeneID" id="83184942"/>
<dbReference type="GO" id="GO:0005634">
    <property type="term" value="C:nucleus"/>
    <property type="evidence" value="ECO:0007669"/>
    <property type="project" value="UniProtKB-SubCell"/>
</dbReference>
<feature type="region of interest" description="Disordered" evidence="7">
    <location>
        <begin position="130"/>
        <end position="168"/>
    </location>
</feature>
<evidence type="ECO:0000256" key="1">
    <source>
        <dbReference type="ARBA" id="ARBA00004123"/>
    </source>
</evidence>
<feature type="region of interest" description="Disordered" evidence="7">
    <location>
        <begin position="1"/>
        <end position="118"/>
    </location>
</feature>
<evidence type="ECO:0000259" key="8">
    <source>
        <dbReference type="PROSITE" id="PS50048"/>
    </source>
</evidence>
<dbReference type="GO" id="GO:0008270">
    <property type="term" value="F:zinc ion binding"/>
    <property type="evidence" value="ECO:0007669"/>
    <property type="project" value="InterPro"/>
</dbReference>
<keyword evidence="4" id="KW-0238">DNA-binding</keyword>
<dbReference type="Pfam" id="PF04082">
    <property type="entry name" value="Fungal_trans"/>
    <property type="match status" value="1"/>
</dbReference>
<dbReference type="PANTHER" id="PTHR47338">
    <property type="entry name" value="ZN(II)2CYS6 TRANSCRIPTION FACTOR (EUROFUNG)-RELATED"/>
    <property type="match status" value="1"/>
</dbReference>
<gene>
    <name evidence="9" type="ORF">N7498_010585</name>
</gene>
<keyword evidence="2" id="KW-0479">Metal-binding</keyword>
<dbReference type="Gene3D" id="4.10.240.10">
    <property type="entry name" value="Zn(2)-C6 fungal-type DNA-binding domain"/>
    <property type="match status" value="1"/>
</dbReference>
<comment type="caution">
    <text evidence="9">The sequence shown here is derived from an EMBL/GenBank/DDBJ whole genome shotgun (WGS) entry which is preliminary data.</text>
</comment>
<dbReference type="SUPFAM" id="SSF57701">
    <property type="entry name" value="Zn2/Cys6 DNA-binding domain"/>
    <property type="match status" value="1"/>
</dbReference>
<dbReference type="InterPro" id="IPR007219">
    <property type="entry name" value="XnlR_reg_dom"/>
</dbReference>
<feature type="compositionally biased region" description="Polar residues" evidence="7">
    <location>
        <begin position="132"/>
        <end position="141"/>
    </location>
</feature>
<dbReference type="EMBL" id="JAPQKR010000016">
    <property type="protein sequence ID" value="KAJ5191600.1"/>
    <property type="molecule type" value="Genomic_DNA"/>
</dbReference>
<feature type="compositionally biased region" description="Polar residues" evidence="7">
    <location>
        <begin position="353"/>
        <end position="370"/>
    </location>
</feature>
<feature type="compositionally biased region" description="Polar residues" evidence="7">
    <location>
        <begin position="77"/>
        <end position="94"/>
    </location>
</feature>
<keyword evidence="10" id="KW-1185">Reference proteome</keyword>
<dbReference type="AlphaFoldDB" id="A0A9W9J765"/>
<keyword evidence="3" id="KW-0805">Transcription regulation</keyword>
<sequence>MSGYYVGPFGRMLSSRDGQLPEQPSERPANRSVSGENPYQLPPPRTLTNVQFGSDPFRRHVHGENVEPGRGPAQAETPLQRQQTEQLPSVRQLLTPSTDPNPPPSYPQAFGAPAPTIDHRELSYPHRHHDQSLASQMTSVGAQDRAKSRSESHPQPPTGLPPLSQVAMNNPRDLKHHTATRSDPSTASFQHSQLHFHGTLYHEKAMSGDLSSPESGSRKKGSLLPHVVDERYIDGEGICYIYADGSHCPKAIEGIPVNANWGVTKAGKPRKRLAQACLTCREKKIKCQPNLPKCDQCQKSGRECRFESAPRGNRSALRASHSAGPSSKYDSKEGLSPGSHGASDVSPLYNMPRASNSPTSMPGTGGQSPISEGPSGTEGTYETMADVDRAYRSRMYRIPHLFAGDESVARHPEHIEANRLPEYSEILGELRDINPNDPLAGSWNIDPYESDPDMTVHYVESYFSNVNDGLYHIFPHARFILWLKSCHTKSAEDKMLLYSMMALGSIFSDRSGKVVALREYSRIARFAVQKSQHKLSLQLAQSHLILSLWYYATGSLVGCWDSIGAAGRAVSGLRYNMESGGVIVDHSQVCDYGLHPQALIECRRRTFWVAFILDRVSSLFSASSSFISSESVLIRLPCREEIYEAQQYATAPYFQSVLNQSPAPEDDRSTLSSMAFLIQILSIWGDVSLHILRLSHIPPDGYTRLAEEFHVNIIRRTEDWSRQLPEHLAFSPINMERASQTKEADTFVLIHMFYHATLMKLYRHARYQGLRSEDLAQYIHRARFHAVETLRIALAVTQYASEMHSSRSPPEKPSPKATLLSPFLGYAVLSAVDVLSAAGLVAELPDCISFIRGALGMVQLLGRHWDSSLEVTNLIQKRLDLMIDCLNDRIRCQDKLGFAVDGPSLETKIHAGTSPSHPPGTLDEDLFYGSMPREVLLHAMRVDDRTFSQPSIVWLTDR</sequence>
<accession>A0A9W9J765</accession>